<reference evidence="2 3" key="3">
    <citation type="journal article" date="2011" name="Mol. Syst. Biol.">
        <title>Integrative genome-scale metabolic analysis of Vibrio vulnificus for drug targeting and discovery.</title>
        <authorList>
            <person name="Kim H.U."/>
            <person name="Kim S.Y."/>
            <person name="Jeong H."/>
            <person name="Kim T.Y."/>
            <person name="Kim J.J."/>
            <person name="Choy H.E."/>
            <person name="Yi K.Y."/>
            <person name="Rhee J.H."/>
            <person name="Lee S.Y."/>
        </authorList>
    </citation>
    <scope>NUCLEOTIDE SEQUENCE [LARGE SCALE GENOMIC DNA]</scope>
    <source>
        <strain evidence="2 3">CMCP6</strain>
    </source>
</reference>
<dbReference type="InterPro" id="IPR010982">
    <property type="entry name" value="Lambda_DNA-bd_dom_sf"/>
</dbReference>
<evidence type="ECO:0000259" key="1">
    <source>
        <dbReference type="PROSITE" id="PS50943"/>
    </source>
</evidence>
<dbReference type="CDD" id="cd00093">
    <property type="entry name" value="HTH_XRE"/>
    <property type="match status" value="1"/>
</dbReference>
<dbReference type="AlphaFoldDB" id="A0A3Q0L1T9"/>
<evidence type="ECO:0000313" key="2">
    <source>
        <dbReference type="EMBL" id="AAO08902.1"/>
    </source>
</evidence>
<dbReference type="EMBL" id="AE016795">
    <property type="protein sequence ID" value="AAO08902.1"/>
    <property type="molecule type" value="Genomic_DNA"/>
</dbReference>
<dbReference type="Gene3D" id="1.10.260.40">
    <property type="entry name" value="lambda repressor-like DNA-binding domains"/>
    <property type="match status" value="1"/>
</dbReference>
<reference evidence="2 3" key="2">
    <citation type="journal article" date="2003" name="Infect. Immun.">
        <title>Characterization and pathogenic significance of Vibrio vulnificus antigens preferentially expressed in septicemic patients.</title>
        <authorList>
            <person name="Kim Y.R."/>
            <person name="Lee S.E."/>
            <person name="Kim C.M."/>
            <person name="Kim S.Y."/>
            <person name="Shin E.K."/>
            <person name="Shin D.H."/>
            <person name="Chung S.S."/>
            <person name="Choy H.E."/>
            <person name="Progulske-Fox A."/>
            <person name="Hillman J.D."/>
            <person name="Handfield M."/>
            <person name="Rhee J.H."/>
        </authorList>
    </citation>
    <scope>NUCLEOTIDE SEQUENCE [LARGE SCALE GENOMIC DNA]</scope>
    <source>
        <strain evidence="2 3">CMCP6</strain>
    </source>
</reference>
<accession>A0A3Q0L1T9</accession>
<sequence length="85" mass="9799">MLITSPRQLAIYLRDERKHENLSQAKVAAPVGLKQDTISKFEVNPETTRIQTLFRILSSLNLEMHIVQKGESIYSKVDDDGEEKW</sequence>
<name>A0A3Q0L1T9_VIBVU</name>
<dbReference type="InterPro" id="IPR001387">
    <property type="entry name" value="Cro/C1-type_HTH"/>
</dbReference>
<evidence type="ECO:0000313" key="3">
    <source>
        <dbReference type="Proteomes" id="UP000002275"/>
    </source>
</evidence>
<feature type="domain" description="HTH cro/C1-type" evidence="1">
    <location>
        <begin position="13"/>
        <end position="67"/>
    </location>
</feature>
<dbReference type="Pfam" id="PF01381">
    <property type="entry name" value="HTH_3"/>
    <property type="match status" value="1"/>
</dbReference>
<dbReference type="PROSITE" id="PS50943">
    <property type="entry name" value="HTH_CROC1"/>
    <property type="match status" value="1"/>
</dbReference>
<dbReference type="KEGG" id="vvu:VV1_0378"/>
<dbReference type="RefSeq" id="WP_011078473.1">
    <property type="nucleotide sequence ID" value="NC_004459.3"/>
</dbReference>
<reference evidence="3" key="1">
    <citation type="submission" date="2002-12" db="EMBL/GenBank/DDBJ databases">
        <title>Complete genome sequence of Vibrio vulnificus CMCP6.</title>
        <authorList>
            <person name="Rhee J.H."/>
            <person name="Kim S.Y."/>
            <person name="Chung S.S."/>
            <person name="Kim J.J."/>
            <person name="Moon Y.H."/>
            <person name="Jeong H."/>
            <person name="Choy H.E."/>
        </authorList>
    </citation>
    <scope>NUCLEOTIDE SEQUENCE [LARGE SCALE GENOMIC DNA]</scope>
    <source>
        <strain evidence="3">CMCP6</strain>
    </source>
</reference>
<protein>
    <submittedName>
        <fullName evidence="2">Predicted transcriptional regulator</fullName>
    </submittedName>
</protein>
<dbReference type="SMART" id="SM00530">
    <property type="entry name" value="HTH_XRE"/>
    <property type="match status" value="1"/>
</dbReference>
<dbReference type="GO" id="GO:0003677">
    <property type="term" value="F:DNA binding"/>
    <property type="evidence" value="ECO:0007669"/>
    <property type="project" value="InterPro"/>
</dbReference>
<dbReference type="SUPFAM" id="SSF47413">
    <property type="entry name" value="lambda repressor-like DNA-binding domains"/>
    <property type="match status" value="1"/>
</dbReference>
<proteinExistence type="predicted"/>
<gene>
    <name evidence="2" type="ordered locus">VV1_0378</name>
</gene>
<dbReference type="Proteomes" id="UP000002275">
    <property type="component" value="Chromosome I"/>
</dbReference>
<organism evidence="2 3">
    <name type="scientific">Vibrio vulnificus (strain CMCP6)</name>
    <dbReference type="NCBI Taxonomy" id="216895"/>
    <lineage>
        <taxon>Bacteria</taxon>
        <taxon>Pseudomonadati</taxon>
        <taxon>Pseudomonadota</taxon>
        <taxon>Gammaproteobacteria</taxon>
        <taxon>Vibrionales</taxon>
        <taxon>Vibrionaceae</taxon>
        <taxon>Vibrio</taxon>
    </lineage>
</organism>